<reference evidence="7 8" key="1">
    <citation type="submission" date="2021-01" db="EMBL/GenBank/DDBJ databases">
        <title>Belnapia mucosa sp. nov. and Belnapia arida sp. nov., isolated from the Tabernas Desert (Almeria, Spain).</title>
        <authorList>
            <person name="Molina-Menor E."/>
            <person name="Vidal-Verdu A."/>
            <person name="Calonge A."/>
            <person name="Satari L."/>
            <person name="Pereto Magraner J."/>
            <person name="Porcar Miralles M."/>
        </authorList>
    </citation>
    <scope>NUCLEOTIDE SEQUENCE [LARGE SCALE GENOMIC DNA]</scope>
    <source>
        <strain evidence="7 8">T6</strain>
    </source>
</reference>
<feature type="binding site" evidence="5">
    <location>
        <position position="93"/>
    </location>
    <ligand>
        <name>S-adenosyl-L-methionine</name>
        <dbReference type="ChEBI" id="CHEBI:59789"/>
    </ligand>
</feature>
<dbReference type="SUPFAM" id="SSF53335">
    <property type="entry name" value="S-adenosyl-L-methionine-dependent methyltransferases"/>
    <property type="match status" value="1"/>
</dbReference>
<comment type="catalytic activity">
    <reaction evidence="5">
        <text>a 2-methoxy-6-(all-trans-polyprenyl)benzene-1,4-diol + S-adenosyl-L-methionine = a 5-methoxy-2-methyl-3-(all-trans-polyprenyl)benzene-1,4-diol + S-adenosyl-L-homocysteine + H(+)</text>
        <dbReference type="Rhea" id="RHEA:28286"/>
        <dbReference type="Rhea" id="RHEA-COMP:10858"/>
        <dbReference type="Rhea" id="RHEA-COMP:10859"/>
        <dbReference type="ChEBI" id="CHEBI:15378"/>
        <dbReference type="ChEBI" id="CHEBI:57856"/>
        <dbReference type="ChEBI" id="CHEBI:59789"/>
        <dbReference type="ChEBI" id="CHEBI:84166"/>
        <dbReference type="ChEBI" id="CHEBI:84167"/>
        <dbReference type="EC" id="2.1.1.201"/>
    </reaction>
</comment>
<dbReference type="Proteomes" id="UP000606490">
    <property type="component" value="Unassembled WGS sequence"/>
</dbReference>
<feature type="region of interest" description="Disordered" evidence="6">
    <location>
        <begin position="12"/>
        <end position="31"/>
    </location>
</feature>
<dbReference type="InterPro" id="IPR029063">
    <property type="entry name" value="SAM-dependent_MTases_sf"/>
</dbReference>
<dbReference type="EC" id="2.1.1.163" evidence="5"/>
<organism evidence="7 8">
    <name type="scientific">Belnapia mucosa</name>
    <dbReference type="NCBI Taxonomy" id="2804532"/>
    <lineage>
        <taxon>Bacteria</taxon>
        <taxon>Pseudomonadati</taxon>
        <taxon>Pseudomonadota</taxon>
        <taxon>Alphaproteobacteria</taxon>
        <taxon>Acetobacterales</taxon>
        <taxon>Roseomonadaceae</taxon>
        <taxon>Belnapia</taxon>
    </lineage>
</organism>
<keyword evidence="8" id="KW-1185">Reference proteome</keyword>
<dbReference type="GO" id="GO:0008168">
    <property type="term" value="F:methyltransferase activity"/>
    <property type="evidence" value="ECO:0007669"/>
    <property type="project" value="UniProtKB-KW"/>
</dbReference>
<comment type="catalytic activity">
    <reaction evidence="5">
        <text>a 2-demethylmenaquinol + S-adenosyl-L-methionine = a menaquinol + S-adenosyl-L-homocysteine + H(+)</text>
        <dbReference type="Rhea" id="RHEA:42640"/>
        <dbReference type="Rhea" id="RHEA-COMP:9539"/>
        <dbReference type="Rhea" id="RHEA-COMP:9563"/>
        <dbReference type="ChEBI" id="CHEBI:15378"/>
        <dbReference type="ChEBI" id="CHEBI:18151"/>
        <dbReference type="ChEBI" id="CHEBI:55437"/>
        <dbReference type="ChEBI" id="CHEBI:57856"/>
        <dbReference type="ChEBI" id="CHEBI:59789"/>
        <dbReference type="EC" id="2.1.1.163"/>
    </reaction>
</comment>
<evidence type="ECO:0000256" key="6">
    <source>
        <dbReference type="SAM" id="MobiDB-lite"/>
    </source>
</evidence>
<dbReference type="GO" id="GO:0032259">
    <property type="term" value="P:methylation"/>
    <property type="evidence" value="ECO:0007669"/>
    <property type="project" value="UniProtKB-KW"/>
</dbReference>
<keyword evidence="5" id="KW-0831">Ubiquinone biosynthesis</keyword>
<dbReference type="HAMAP" id="MF_01813">
    <property type="entry name" value="MenG_UbiE_methyltr"/>
    <property type="match status" value="1"/>
</dbReference>
<keyword evidence="1 5" id="KW-0474">Menaquinone biosynthesis</keyword>
<comment type="caution">
    <text evidence="7">The sequence shown here is derived from an EMBL/GenBank/DDBJ whole genome shotgun (WGS) entry which is preliminary data.</text>
</comment>
<evidence type="ECO:0000313" key="7">
    <source>
        <dbReference type="EMBL" id="MBL6457049.1"/>
    </source>
</evidence>
<dbReference type="EMBL" id="JAEUXJ010000007">
    <property type="protein sequence ID" value="MBL6457049.1"/>
    <property type="molecule type" value="Genomic_DNA"/>
</dbReference>
<dbReference type="EC" id="2.1.1.201" evidence="5"/>
<evidence type="ECO:0000313" key="8">
    <source>
        <dbReference type="Proteomes" id="UP000606490"/>
    </source>
</evidence>
<gene>
    <name evidence="5" type="primary">ubiE</name>
    <name evidence="7" type="ORF">JMJ55_17065</name>
</gene>
<name>A0ABS1V5S8_9PROT</name>
<dbReference type="CDD" id="cd02440">
    <property type="entry name" value="AdoMet_MTases"/>
    <property type="match status" value="1"/>
</dbReference>
<keyword evidence="4 5" id="KW-0949">S-adenosyl-L-methionine</keyword>
<protein>
    <recommendedName>
        <fullName evidence="5">Ubiquinone/menaquinone biosynthesis C-methyltransferase UbiE</fullName>
        <ecNumber evidence="5">2.1.1.163</ecNumber>
        <ecNumber evidence="5">2.1.1.201</ecNumber>
    </recommendedName>
    <alternativeName>
        <fullName evidence="5">2-methoxy-6-polyprenyl-1,4-benzoquinol methylase</fullName>
    </alternativeName>
    <alternativeName>
        <fullName evidence="5">Demethylmenaquinone methyltransferase</fullName>
    </alternativeName>
</protein>
<evidence type="ECO:0000256" key="3">
    <source>
        <dbReference type="ARBA" id="ARBA00022679"/>
    </source>
</evidence>
<comment type="similarity">
    <text evidence="5">Belongs to the class I-like SAM-binding methyltransferase superfamily. MenG/UbiE family.</text>
</comment>
<dbReference type="PANTHER" id="PTHR43591:SF24">
    <property type="entry name" value="2-METHOXY-6-POLYPRENYL-1,4-BENZOQUINOL METHYLASE, MITOCHONDRIAL"/>
    <property type="match status" value="1"/>
</dbReference>
<comment type="function">
    <text evidence="5">Methyltransferase required for the conversion of demethylmenaquinol (DMKH2) to menaquinol (MKH2) and the conversion of 2-polyprenyl-6-methoxy-1,4-benzoquinol (DDMQH2) to 2-polyprenyl-3-methyl-6-methoxy-1,4-benzoquinol (DMQH2).</text>
</comment>
<accession>A0ABS1V5S8</accession>
<evidence type="ECO:0000256" key="1">
    <source>
        <dbReference type="ARBA" id="ARBA00022428"/>
    </source>
</evidence>
<comment type="caution">
    <text evidence="5">Lacks conserved residue(s) required for the propagation of feature annotation.</text>
</comment>
<dbReference type="Gene3D" id="3.40.50.150">
    <property type="entry name" value="Vaccinia Virus protein VP39"/>
    <property type="match status" value="1"/>
</dbReference>
<keyword evidence="3 5" id="KW-0808">Transferase</keyword>
<sequence>MVKQGYGTAIRPAAEPSMAGGGDPAPHPTLTGYYQTPQERDGFVQSLFDGAAGSYDRINTAFSFGSGAWYRRQALRRAGLRPGQRLLDVAVGTGLVAREAVRILGRREAVTGLDLSEGMLAEARRRLGIPLIRGRAEALPVADASFDMLSMGYALRHVPDLLLAFQEYRRVLRPGGGLLLLEIARPEGRLAHAAARLYLGRLVPGLSRLLGGERAERMMHYYWDTIEACVPPAAITGALAAAGFEAVGCEVQLGLFRAYSARRPK</sequence>
<feature type="binding site" evidence="5">
    <location>
        <position position="114"/>
    </location>
    <ligand>
        <name>S-adenosyl-L-methionine</name>
        <dbReference type="ChEBI" id="CHEBI:59789"/>
    </ligand>
</feature>
<comment type="pathway">
    <text evidence="5">Quinol/quinone metabolism; menaquinone biosynthesis; menaquinol from 1,4-dihydroxy-2-naphthoate: step 2/2.</text>
</comment>
<keyword evidence="2 5" id="KW-0489">Methyltransferase</keyword>
<proteinExistence type="inferred from homology"/>
<dbReference type="Pfam" id="PF01209">
    <property type="entry name" value="Ubie_methyltran"/>
    <property type="match status" value="1"/>
</dbReference>
<comment type="pathway">
    <text evidence="5">Cofactor biosynthesis; ubiquinone biosynthesis.</text>
</comment>
<evidence type="ECO:0000256" key="2">
    <source>
        <dbReference type="ARBA" id="ARBA00022603"/>
    </source>
</evidence>
<evidence type="ECO:0000256" key="4">
    <source>
        <dbReference type="ARBA" id="ARBA00022691"/>
    </source>
</evidence>
<dbReference type="InterPro" id="IPR004033">
    <property type="entry name" value="UbiE/COQ5_MeTrFase"/>
</dbReference>
<dbReference type="PROSITE" id="PS51608">
    <property type="entry name" value="SAM_MT_UBIE"/>
    <property type="match status" value="1"/>
</dbReference>
<dbReference type="PANTHER" id="PTHR43591">
    <property type="entry name" value="METHYLTRANSFERASE"/>
    <property type="match status" value="1"/>
</dbReference>
<evidence type="ECO:0000256" key="5">
    <source>
        <dbReference type="HAMAP-Rule" id="MF_01813"/>
    </source>
</evidence>